<keyword evidence="4" id="KW-1185">Reference proteome</keyword>
<keyword evidence="1" id="KW-0812">Transmembrane</keyword>
<dbReference type="EMBL" id="MCFL01000026">
    <property type="protein sequence ID" value="ORZ34780.1"/>
    <property type="molecule type" value="Genomic_DNA"/>
</dbReference>
<accession>A0A1Y2HJM1</accession>
<keyword evidence="1" id="KW-1133">Transmembrane helix</keyword>
<dbReference type="STRING" id="765915.A0A1Y2HJM1"/>
<evidence type="ECO:0000313" key="3">
    <source>
        <dbReference type="EMBL" id="ORZ34780.1"/>
    </source>
</evidence>
<feature type="domain" description="DUF7719" evidence="2">
    <location>
        <begin position="100"/>
        <end position="163"/>
    </location>
</feature>
<evidence type="ECO:0000313" key="4">
    <source>
        <dbReference type="Proteomes" id="UP000193411"/>
    </source>
</evidence>
<feature type="transmembrane region" description="Helical" evidence="1">
    <location>
        <begin position="148"/>
        <end position="166"/>
    </location>
</feature>
<reference evidence="3 4" key="1">
    <citation type="submission" date="2016-07" db="EMBL/GenBank/DDBJ databases">
        <title>Pervasive Adenine N6-methylation of Active Genes in Fungi.</title>
        <authorList>
            <consortium name="DOE Joint Genome Institute"/>
            <person name="Mondo S.J."/>
            <person name="Dannebaum R.O."/>
            <person name="Kuo R.C."/>
            <person name="Labutti K."/>
            <person name="Haridas S."/>
            <person name="Kuo A."/>
            <person name="Salamov A."/>
            <person name="Ahrendt S.R."/>
            <person name="Lipzen A."/>
            <person name="Sullivan W."/>
            <person name="Andreopoulos W.B."/>
            <person name="Clum A."/>
            <person name="Lindquist E."/>
            <person name="Daum C."/>
            <person name="Ramamoorthy G.K."/>
            <person name="Gryganskyi A."/>
            <person name="Culley D."/>
            <person name="Magnuson J.K."/>
            <person name="James T.Y."/>
            <person name="O'Malley M.A."/>
            <person name="Stajich J.E."/>
            <person name="Spatafora J.W."/>
            <person name="Visel A."/>
            <person name="Grigoriev I.V."/>
        </authorList>
    </citation>
    <scope>NUCLEOTIDE SEQUENCE [LARGE SCALE GENOMIC DNA]</scope>
    <source>
        <strain evidence="3 4">PL171</strain>
    </source>
</reference>
<dbReference type="PANTHER" id="PTHR37846:SF1">
    <property type="entry name" value="DEACETYLASE-LIKE PROTEIN"/>
    <property type="match status" value="1"/>
</dbReference>
<comment type="caution">
    <text evidence="3">The sequence shown here is derived from an EMBL/GenBank/DDBJ whole genome shotgun (WGS) entry which is preliminary data.</text>
</comment>
<dbReference type="InterPro" id="IPR056136">
    <property type="entry name" value="DUF7719"/>
</dbReference>
<dbReference type="PANTHER" id="PTHR37846">
    <property type="entry name" value="YALI0B21296P"/>
    <property type="match status" value="1"/>
</dbReference>
<keyword evidence="1" id="KW-0472">Membrane</keyword>
<evidence type="ECO:0000256" key="1">
    <source>
        <dbReference type="SAM" id="Phobius"/>
    </source>
</evidence>
<evidence type="ECO:0000259" key="2">
    <source>
        <dbReference type="Pfam" id="PF24841"/>
    </source>
</evidence>
<sequence length="174" mass="19583">MIDSEELDDDEKWRLVNESGVLQKLNPPTTASTSVIATAAFLFTIPLAALFVLMEILVHQQFSEERTAMQVARERLPTVGPALYVLVFLVHYFVNSDWLQYCMTFGAAALGSRMMYLVLGQHTYGVMLSVPGIAVGWIYFIAQLRLSLAMGSLVLVATYVVYHMAVMRQEQSYY</sequence>
<organism evidence="3 4">
    <name type="scientific">Catenaria anguillulae PL171</name>
    <dbReference type="NCBI Taxonomy" id="765915"/>
    <lineage>
        <taxon>Eukaryota</taxon>
        <taxon>Fungi</taxon>
        <taxon>Fungi incertae sedis</taxon>
        <taxon>Blastocladiomycota</taxon>
        <taxon>Blastocladiomycetes</taxon>
        <taxon>Blastocladiales</taxon>
        <taxon>Catenariaceae</taxon>
        <taxon>Catenaria</taxon>
    </lineage>
</organism>
<dbReference type="Pfam" id="PF24841">
    <property type="entry name" value="DUF7719"/>
    <property type="match status" value="1"/>
</dbReference>
<dbReference type="Proteomes" id="UP000193411">
    <property type="component" value="Unassembled WGS sequence"/>
</dbReference>
<feature type="transmembrane region" description="Helical" evidence="1">
    <location>
        <begin position="75"/>
        <end position="92"/>
    </location>
</feature>
<gene>
    <name evidence="3" type="ORF">BCR44DRAFT_115695</name>
</gene>
<protein>
    <recommendedName>
        <fullName evidence="2">DUF7719 domain-containing protein</fullName>
    </recommendedName>
</protein>
<name>A0A1Y2HJM1_9FUNG</name>
<feature type="transmembrane region" description="Helical" evidence="1">
    <location>
        <begin position="35"/>
        <end position="54"/>
    </location>
</feature>
<dbReference type="OrthoDB" id="5597489at2759"/>
<proteinExistence type="predicted"/>
<dbReference type="AlphaFoldDB" id="A0A1Y2HJM1"/>
<feature type="transmembrane region" description="Helical" evidence="1">
    <location>
        <begin position="123"/>
        <end position="142"/>
    </location>
</feature>